<dbReference type="PANTHER" id="PTHR13939">
    <property type="entry name" value="NICOTINAMIDE-NUCLEOTIDE AMIDOHYDROLASE PNCC"/>
    <property type="match status" value="1"/>
</dbReference>
<dbReference type="HAMAP" id="MF_00226_B">
    <property type="entry name" value="CinA_B"/>
    <property type="match status" value="1"/>
</dbReference>
<dbReference type="InterPro" id="IPR008135">
    <property type="entry name" value="Competence-induced_CinA"/>
</dbReference>
<organism evidence="3 4">
    <name type="scientific">Eiseniibacteriota bacterium</name>
    <dbReference type="NCBI Taxonomy" id="2212470"/>
    <lineage>
        <taxon>Bacteria</taxon>
        <taxon>Candidatus Eiseniibacteriota</taxon>
    </lineage>
</organism>
<dbReference type="PANTHER" id="PTHR13939:SF0">
    <property type="entry name" value="NMN AMIDOHYDROLASE-LIKE PROTEIN YFAY"/>
    <property type="match status" value="1"/>
</dbReference>
<comment type="similarity">
    <text evidence="1">Belongs to the CinA family.</text>
</comment>
<dbReference type="InterPro" id="IPR036425">
    <property type="entry name" value="MoaB/Mog-like_dom_sf"/>
</dbReference>
<proteinExistence type="inferred from homology"/>
<dbReference type="Proteomes" id="UP000580839">
    <property type="component" value="Unassembled WGS sequence"/>
</dbReference>
<evidence type="ECO:0000313" key="3">
    <source>
        <dbReference type="EMBL" id="NOT34512.1"/>
    </source>
</evidence>
<dbReference type="PIRSF" id="PIRSF006728">
    <property type="entry name" value="CinA"/>
    <property type="match status" value="1"/>
</dbReference>
<dbReference type="NCBIfam" id="TIGR00199">
    <property type="entry name" value="PncC_domain"/>
    <property type="match status" value="1"/>
</dbReference>
<dbReference type="Pfam" id="PF02464">
    <property type="entry name" value="CinA"/>
    <property type="match status" value="1"/>
</dbReference>
<dbReference type="Gene3D" id="3.90.950.20">
    <property type="entry name" value="CinA-like"/>
    <property type="match status" value="1"/>
</dbReference>
<evidence type="ECO:0000259" key="2">
    <source>
        <dbReference type="SMART" id="SM00852"/>
    </source>
</evidence>
<dbReference type="SMART" id="SM00852">
    <property type="entry name" value="MoCF_biosynth"/>
    <property type="match status" value="1"/>
</dbReference>
<dbReference type="EMBL" id="JABFRW010000127">
    <property type="protein sequence ID" value="NOT34512.1"/>
    <property type="molecule type" value="Genomic_DNA"/>
</dbReference>
<dbReference type="NCBIfam" id="TIGR00200">
    <property type="entry name" value="cinA_nterm"/>
    <property type="match status" value="1"/>
</dbReference>
<dbReference type="InterPro" id="IPR050101">
    <property type="entry name" value="CinA"/>
</dbReference>
<dbReference type="InterPro" id="IPR036653">
    <property type="entry name" value="CinA-like_C"/>
</dbReference>
<feature type="domain" description="MoaB/Mog" evidence="2">
    <location>
        <begin position="4"/>
        <end position="170"/>
    </location>
</feature>
<evidence type="ECO:0000256" key="1">
    <source>
        <dbReference type="HAMAP-Rule" id="MF_00226"/>
    </source>
</evidence>
<dbReference type="InterPro" id="IPR008136">
    <property type="entry name" value="CinA_C"/>
</dbReference>
<dbReference type="Pfam" id="PF18146">
    <property type="entry name" value="CinA_KH"/>
    <property type="match status" value="1"/>
</dbReference>
<sequence length="418" mass="45090">MRVEIVTIGNEVLSGRTLDTNFAFLARALEEADVQVGWHSTVGDTVKDIGEVLRLAIERADAVVMTGGLGPTPDDLTRKAVASLLRRPLELDEDVLAAIRERAKRFKRKTPVSIESQALIPRGAEVWKNPVGTAPGLKLESHKKPVILLPGVPAEMEALAREFVVPFLRARSGRKVETFTLRTSGVWESMLHEKIGNLPQQWAGASLAYLPSYFGVDLRVTVSGTDEAAVQDVTLRAYESLKALVAPVIYAEGGATIEEVVGELLVEKQWTVAVAESCTGGLVAKRLTDVPGSSRYFERGFVTYSNRSKVELLGVIETDLAAHGAVSAAIAEQMARGARERSGAQLGVGITGIAGPEGGSEEKPVGTVFIAISTDEGDAVRDFRIPAGRQAVRERAAQQALDLMRRRLQGLPLEPRLD</sequence>
<dbReference type="SUPFAM" id="SSF53218">
    <property type="entry name" value="Molybdenum cofactor biosynthesis proteins"/>
    <property type="match status" value="1"/>
</dbReference>
<dbReference type="InterPro" id="IPR001453">
    <property type="entry name" value="MoaB/Mog_dom"/>
</dbReference>
<accession>A0A849SGL2</accession>
<dbReference type="CDD" id="cd00885">
    <property type="entry name" value="cinA"/>
    <property type="match status" value="1"/>
</dbReference>
<evidence type="ECO:0000313" key="4">
    <source>
        <dbReference type="Proteomes" id="UP000580839"/>
    </source>
</evidence>
<protein>
    <recommendedName>
        <fullName evidence="1">CinA-like protein</fullName>
    </recommendedName>
</protein>
<dbReference type="Pfam" id="PF00994">
    <property type="entry name" value="MoCF_biosynth"/>
    <property type="match status" value="1"/>
</dbReference>
<gene>
    <name evidence="3" type="ORF">HOP12_10120</name>
</gene>
<reference evidence="3 4" key="1">
    <citation type="submission" date="2020-04" db="EMBL/GenBank/DDBJ databases">
        <title>Metagenomic profiling of ammonia- and methane-oxidizing microorganisms in a Dutch drinking water treatment plant.</title>
        <authorList>
            <person name="Poghosyan L."/>
            <person name="Leucker S."/>
        </authorList>
    </citation>
    <scope>NUCLEOTIDE SEQUENCE [LARGE SCALE GENOMIC DNA]</scope>
    <source>
        <strain evidence="3">S-RSF-IL-03</strain>
    </source>
</reference>
<dbReference type="NCBIfam" id="NF001813">
    <property type="entry name" value="PRK00549.1"/>
    <property type="match status" value="1"/>
</dbReference>
<dbReference type="NCBIfam" id="TIGR00177">
    <property type="entry name" value="molyb_syn"/>
    <property type="match status" value="1"/>
</dbReference>
<dbReference type="SUPFAM" id="SSF142433">
    <property type="entry name" value="CinA-like"/>
    <property type="match status" value="1"/>
</dbReference>
<comment type="caution">
    <text evidence="3">The sequence shown here is derived from an EMBL/GenBank/DDBJ whole genome shotgun (WGS) entry which is preliminary data.</text>
</comment>
<dbReference type="AlphaFoldDB" id="A0A849SGL2"/>
<dbReference type="InterPro" id="IPR041424">
    <property type="entry name" value="CinA_KH"/>
</dbReference>
<dbReference type="Gene3D" id="3.40.980.10">
    <property type="entry name" value="MoaB/Mog-like domain"/>
    <property type="match status" value="1"/>
</dbReference>
<name>A0A849SGL2_UNCEI</name>